<dbReference type="Proteomes" id="UP001185899">
    <property type="component" value="Unassembled WGS sequence"/>
</dbReference>
<dbReference type="RefSeq" id="WP_317549668.1">
    <property type="nucleotide sequence ID" value="NZ_JAWLKE010000011.1"/>
</dbReference>
<feature type="domain" description="Double-GTPase 2" evidence="1">
    <location>
        <begin position="11"/>
        <end position="171"/>
    </location>
</feature>
<proteinExistence type="predicted"/>
<protein>
    <submittedName>
        <fullName evidence="2">ATP/GTP-binding protein</fullName>
    </submittedName>
</protein>
<keyword evidence="3" id="KW-1185">Reference proteome</keyword>
<dbReference type="InterPro" id="IPR027417">
    <property type="entry name" value="P-loop_NTPase"/>
</dbReference>
<dbReference type="Gene3D" id="3.40.50.300">
    <property type="entry name" value="P-loop containing nucleotide triphosphate hydrolases"/>
    <property type="match status" value="1"/>
</dbReference>
<dbReference type="SUPFAM" id="SSF52540">
    <property type="entry name" value="P-loop containing nucleoside triphosphate hydrolases"/>
    <property type="match status" value="1"/>
</dbReference>
<dbReference type="Pfam" id="PF19993">
    <property type="entry name" value="DO-GTPase2"/>
    <property type="match status" value="1"/>
</dbReference>
<dbReference type="InterPro" id="IPR045528">
    <property type="entry name" value="DO-GTPase2"/>
</dbReference>
<reference evidence="2 3" key="1">
    <citation type="submission" date="2023-10" db="EMBL/GenBank/DDBJ databases">
        <title>Development of a sustainable strategy for remediation of hydrocarbon-contaminated territories based on the waste exchange concept.</title>
        <authorList>
            <person name="Krivoruchko A."/>
        </authorList>
    </citation>
    <scope>NUCLEOTIDE SEQUENCE [LARGE SCALE GENOMIC DNA]</scope>
    <source>
        <strain evidence="2 3">IEGM 1322</strain>
    </source>
</reference>
<evidence type="ECO:0000259" key="1">
    <source>
        <dbReference type="Pfam" id="PF19993"/>
    </source>
</evidence>
<name>A0ABU4B4R8_9NOCA</name>
<gene>
    <name evidence="2" type="ORF">R3P95_23375</name>
</gene>
<evidence type="ECO:0000313" key="2">
    <source>
        <dbReference type="EMBL" id="MDV6233508.1"/>
    </source>
</evidence>
<organism evidence="2 3">
    <name type="scientific">Rhodococcus cercidiphylli</name>
    <dbReference type="NCBI Taxonomy" id="489916"/>
    <lineage>
        <taxon>Bacteria</taxon>
        <taxon>Bacillati</taxon>
        <taxon>Actinomycetota</taxon>
        <taxon>Actinomycetes</taxon>
        <taxon>Mycobacteriales</taxon>
        <taxon>Nocardiaceae</taxon>
        <taxon>Rhodococcus</taxon>
    </lineage>
</organism>
<accession>A0ABU4B4R8</accession>
<sequence>MAKFPRVREQHIAVFGESGSGKTVLLSSFFGPTQDGGYANDLWDLVADDIGQGHRLYRNYLRMRDLATAPKQDRYKATTHYFSVKLKGADTDAAKKRPFDVLRLAWHDYPGEWFETEPSSATERERRTDTFRSLLRSDVAFLLVDGQKLLDHRGDEELYLKSLMFSFRQGLLRIKDDLLEDGPIVEFPRVWILALSKADLFPDWDVDTSRDLIIVNAAADIEQLRSTIAELIDTPAALSIGEDFLLLSSAKFERESTGPQTLDIDLTRRIGLDLVLPVASILPLQRRVQWQEKHDIPGKVLDSLADGAELLAAGLTGEKFAAIEKLLALVNPGKGGKARKIAAVALPILADAARLVGPKLREMNAQARAQHDYLRATLTQFKLDLEQGVDDKVIRNPK</sequence>
<dbReference type="EMBL" id="JAWLKE010000011">
    <property type="protein sequence ID" value="MDV6233508.1"/>
    <property type="molecule type" value="Genomic_DNA"/>
</dbReference>
<evidence type="ECO:0000313" key="3">
    <source>
        <dbReference type="Proteomes" id="UP001185899"/>
    </source>
</evidence>
<comment type="caution">
    <text evidence="2">The sequence shown here is derived from an EMBL/GenBank/DDBJ whole genome shotgun (WGS) entry which is preliminary data.</text>
</comment>